<gene>
    <name evidence="1" type="primary">13</name>
    <name evidence="1" type="ORF">PBI_ARIADNE_13</name>
</gene>
<reference evidence="1 2" key="1">
    <citation type="submission" date="2019-10" db="EMBL/GenBank/DDBJ databases">
        <authorList>
            <person name="Mahalingam V.A."/>
            <person name="Aull H.A."/>
            <person name="Garlena R.A."/>
            <person name="Russell D.A."/>
            <person name="Pope W.H."/>
            <person name="Jacobs-Sera D."/>
            <person name="Hatfull G.F."/>
        </authorList>
    </citation>
    <scope>NUCLEOTIDE SEQUENCE [LARGE SCALE GENOMIC DNA]</scope>
</reference>
<dbReference type="GeneID" id="80005522"/>
<evidence type="ECO:0000313" key="2">
    <source>
        <dbReference type="Proteomes" id="UP000424003"/>
    </source>
</evidence>
<dbReference type="EMBL" id="MN585986">
    <property type="protein sequence ID" value="QGJ89418.1"/>
    <property type="molecule type" value="Genomic_DNA"/>
</dbReference>
<keyword evidence="2" id="KW-1185">Reference proteome</keyword>
<evidence type="ECO:0000313" key="1">
    <source>
        <dbReference type="EMBL" id="QGJ89418.1"/>
    </source>
</evidence>
<organism evidence="1 2">
    <name type="scientific">Microbacterium phage Ariadne</name>
    <dbReference type="NCBI Taxonomy" id="2656546"/>
    <lineage>
        <taxon>Viruses</taxon>
        <taxon>Duplodnaviria</taxon>
        <taxon>Heunggongvirae</taxon>
        <taxon>Uroviricota</taxon>
        <taxon>Caudoviricetes</taxon>
        <taxon>Hodgkinviridae</taxon>
        <taxon>Metamorphoovirus</taxon>
        <taxon>Metamorphoovirus ariadne</taxon>
    </lineage>
</organism>
<protein>
    <submittedName>
        <fullName evidence="1">Uncharacterized protein</fullName>
    </submittedName>
</protein>
<dbReference type="Proteomes" id="UP000424003">
    <property type="component" value="Segment"/>
</dbReference>
<name>A0A649VAN0_9CAUD</name>
<proteinExistence type="predicted"/>
<accession>A0A649VAN0</accession>
<dbReference type="KEGG" id="vg:80005522"/>
<dbReference type="RefSeq" id="YP_010751849.1">
    <property type="nucleotide sequence ID" value="NC_073374.1"/>
</dbReference>
<sequence length="129" mass="14574">MTLHQVQPLRRQRPCVIRTTTDLTSPRCGKPAVEKREDTGLWVCPEHRLYGQTFTPDPGVLPADRGERRRAPFTTADLLGHPVIVENPHTGDVWRGQAIASSTMPSILIEQSDGERMMLPLEWARPRRG</sequence>